<comment type="caution">
    <text evidence="2">The sequence shown here is derived from an EMBL/GenBank/DDBJ whole genome shotgun (WGS) entry which is preliminary data.</text>
</comment>
<name>A0ABR1SPX9_9PEZI</name>
<proteinExistence type="predicted"/>
<dbReference type="EMBL" id="JAQQWI010000004">
    <property type="protein sequence ID" value="KAK8036386.1"/>
    <property type="molecule type" value="Genomic_DNA"/>
</dbReference>
<protein>
    <submittedName>
        <fullName evidence="2">Uncharacterized protein</fullName>
    </submittedName>
</protein>
<gene>
    <name evidence="2" type="ORF">PG991_001523</name>
</gene>
<accession>A0ABR1SPX9</accession>
<dbReference type="Proteomes" id="UP001396898">
    <property type="component" value="Unassembled WGS sequence"/>
</dbReference>
<organism evidence="2 3">
    <name type="scientific">Apiospora marii</name>
    <dbReference type="NCBI Taxonomy" id="335849"/>
    <lineage>
        <taxon>Eukaryota</taxon>
        <taxon>Fungi</taxon>
        <taxon>Dikarya</taxon>
        <taxon>Ascomycota</taxon>
        <taxon>Pezizomycotina</taxon>
        <taxon>Sordariomycetes</taxon>
        <taxon>Xylariomycetidae</taxon>
        <taxon>Amphisphaeriales</taxon>
        <taxon>Apiosporaceae</taxon>
        <taxon>Apiospora</taxon>
    </lineage>
</organism>
<sequence>MTDPAKYWPGGIPSHIQCYPGPIHFTQLPEEIKGWQLFLEENAIARQDGDHDDEYFEVTQRRQLVSRWAALPQADRDGYQARGSPRGRQRWNHSGEWLGREVWYPREALQDRPPKHDDPQGRPRSEKEGQNCFCVCTAPYPLSPRHRAIWTKLRILCYALDGGDRTLFGGAGAGDEHGVGVLVPNAAGPNPAATTGEEYLRWCHLEAAVLDEMAMTSKGTVIFYRDVPAVLLADERALDSGLMLLCQLENNGGVVTQARVWPFTLDRYWPHDPWSAERMILEYDLRHEERFMNAFAYGGTDQFDARGANMEDEIMDILESLPAPRVPGSPDVWLDYIERYAPGYLEMEAEGNGMVYDYDHSRFRTMEELETLPLEDDDLL</sequence>
<evidence type="ECO:0000313" key="2">
    <source>
        <dbReference type="EMBL" id="KAK8036386.1"/>
    </source>
</evidence>
<feature type="region of interest" description="Disordered" evidence="1">
    <location>
        <begin position="108"/>
        <end position="128"/>
    </location>
</feature>
<evidence type="ECO:0000256" key="1">
    <source>
        <dbReference type="SAM" id="MobiDB-lite"/>
    </source>
</evidence>
<evidence type="ECO:0000313" key="3">
    <source>
        <dbReference type="Proteomes" id="UP001396898"/>
    </source>
</evidence>
<reference evidence="2 3" key="1">
    <citation type="submission" date="2023-01" db="EMBL/GenBank/DDBJ databases">
        <title>Analysis of 21 Apiospora genomes using comparative genomics revels a genus with tremendous synthesis potential of carbohydrate active enzymes and secondary metabolites.</title>
        <authorList>
            <person name="Sorensen T."/>
        </authorList>
    </citation>
    <scope>NUCLEOTIDE SEQUENCE [LARGE SCALE GENOMIC DNA]</scope>
    <source>
        <strain evidence="2 3">CBS 20057</strain>
    </source>
</reference>
<keyword evidence="3" id="KW-1185">Reference proteome</keyword>